<dbReference type="InterPro" id="IPR000189">
    <property type="entry name" value="Transglyc_AS"/>
</dbReference>
<dbReference type="CDD" id="cd00254">
    <property type="entry name" value="LT-like"/>
    <property type="match status" value="1"/>
</dbReference>
<dbReference type="SUPFAM" id="SSF53955">
    <property type="entry name" value="Lysozyme-like"/>
    <property type="match status" value="1"/>
</dbReference>
<dbReference type="GO" id="GO:0008933">
    <property type="term" value="F:peptidoglycan lytic transglycosylase activity"/>
    <property type="evidence" value="ECO:0007669"/>
    <property type="project" value="InterPro"/>
</dbReference>
<feature type="region of interest" description="Disordered" evidence="2">
    <location>
        <begin position="87"/>
        <end position="106"/>
    </location>
</feature>
<evidence type="ECO:0000313" key="5">
    <source>
        <dbReference type="Proteomes" id="UP000270261"/>
    </source>
</evidence>
<evidence type="ECO:0000256" key="1">
    <source>
        <dbReference type="ARBA" id="ARBA00007734"/>
    </source>
</evidence>
<dbReference type="AlphaFoldDB" id="A0A3R8MV32"/>
<dbReference type="SMART" id="SM00671">
    <property type="entry name" value="SEL1"/>
    <property type="match status" value="1"/>
</dbReference>
<proteinExistence type="inferred from homology"/>
<dbReference type="SUPFAM" id="SSF81901">
    <property type="entry name" value="HCP-like"/>
    <property type="match status" value="1"/>
</dbReference>
<feature type="region of interest" description="Disordered" evidence="2">
    <location>
        <begin position="557"/>
        <end position="590"/>
    </location>
</feature>
<feature type="compositionally biased region" description="Basic and acidic residues" evidence="2">
    <location>
        <begin position="563"/>
        <end position="572"/>
    </location>
</feature>
<dbReference type="EMBL" id="RRUE01000001">
    <property type="protein sequence ID" value="RRN45797.1"/>
    <property type="molecule type" value="Genomic_DNA"/>
</dbReference>
<dbReference type="Pfam" id="PF08238">
    <property type="entry name" value="Sel1"/>
    <property type="match status" value="2"/>
</dbReference>
<dbReference type="InterPro" id="IPR008258">
    <property type="entry name" value="Transglycosylase_SLT_dom_1"/>
</dbReference>
<dbReference type="Gene3D" id="1.25.40.10">
    <property type="entry name" value="Tetratricopeptide repeat domain"/>
    <property type="match status" value="1"/>
</dbReference>
<evidence type="ECO:0000256" key="2">
    <source>
        <dbReference type="SAM" id="MobiDB-lite"/>
    </source>
</evidence>
<reference evidence="4 5" key="1">
    <citation type="submission" date="2018-11" db="EMBL/GenBank/DDBJ databases">
        <title>Genome sequencing of Lautropia sp. KCOM 2505 (= ChDC F240).</title>
        <authorList>
            <person name="Kook J.-K."/>
            <person name="Park S.-N."/>
            <person name="Lim Y.K."/>
        </authorList>
    </citation>
    <scope>NUCLEOTIDE SEQUENCE [LARGE SCALE GENOMIC DNA]</scope>
    <source>
        <strain evidence="4 5">KCOM 2505</strain>
    </source>
</reference>
<accession>A0A3R8MV32</accession>
<feature type="compositionally biased region" description="Low complexity" evidence="2">
    <location>
        <begin position="255"/>
        <end position="264"/>
    </location>
</feature>
<name>A0A3R8MV32_9BURK</name>
<sequence>MPQGAPVCHGPARHLPAGPWRFHDRSTSPSGKPHNTRDTARHRTTRPPAARTALPKARHHFHPDWQKYRQTVPPAVKWHAWHTARPAGKGGTALRTHHRADGTSSSFGLCSTPEVHPLAASIKRVPFRTRTLLGSSLLLLSASVAAQSGGPIGGPVGAPTGANGSNGGSYYQGSRGALSAPSTNWSSGRAGRGSYGMDRRNQSINSYRTPQVTNFQSQQGRRQKQIPGQPQPSGALQKKVRPGQDDQFNGFDNFGGKATRTAGSRARRGTEETINLEGLTRKVARKEVNAVEHYRDIVQQGMLAEAGFTGRPDYGRAQALYCEAARGGYPDAMVRLGWIYEEGRGVPANPDMAATLFQRAARFGSDIAQDLTKRYKMTKEVLPDCVKGSVVEKGSVERSATVTELAALGNHTARSRNPVAGAARAKIVKHVIAEARKYRLDPRLVLAVMSTESAFNPNARSDRNAFGLMQIIPETAERFGVTDIMDPAQNIRGGMAYLRWLLNYYRGDVSLVLAAYNAGEGAVDRYNGVPPYAETLAYVQRIRAAYPFDRHPYDPNATASSLFRERKTRDASAKNPGSTMSGLVPAGRDS</sequence>
<feature type="domain" description="Transglycosylase SLT" evidence="3">
    <location>
        <begin position="431"/>
        <end position="527"/>
    </location>
</feature>
<dbReference type="InterPro" id="IPR023346">
    <property type="entry name" value="Lysozyme-like_dom_sf"/>
</dbReference>
<dbReference type="InterPro" id="IPR006597">
    <property type="entry name" value="Sel1-like"/>
</dbReference>
<gene>
    <name evidence="4" type="ORF">EHV23_06565</name>
</gene>
<keyword evidence="5" id="KW-1185">Reference proteome</keyword>
<feature type="region of interest" description="Disordered" evidence="2">
    <location>
        <begin position="1"/>
        <end position="50"/>
    </location>
</feature>
<comment type="caution">
    <text evidence="4">The sequence shown here is derived from an EMBL/GenBank/DDBJ whole genome shotgun (WGS) entry which is preliminary data.</text>
</comment>
<organism evidence="4 5">
    <name type="scientific">Lautropia dentalis</name>
    <dbReference type="NCBI Taxonomy" id="2490857"/>
    <lineage>
        <taxon>Bacteria</taxon>
        <taxon>Pseudomonadati</taxon>
        <taxon>Pseudomonadota</taxon>
        <taxon>Betaproteobacteria</taxon>
        <taxon>Burkholderiales</taxon>
        <taxon>Burkholderiaceae</taxon>
        <taxon>Lautropia</taxon>
    </lineage>
</organism>
<dbReference type="PANTHER" id="PTHR37423:SF2">
    <property type="entry name" value="MEMBRANE-BOUND LYTIC MUREIN TRANSGLYCOSYLASE C"/>
    <property type="match status" value="1"/>
</dbReference>
<dbReference type="Gene3D" id="1.10.530.10">
    <property type="match status" value="1"/>
</dbReference>
<dbReference type="Pfam" id="PF01464">
    <property type="entry name" value="SLT"/>
    <property type="match status" value="1"/>
</dbReference>
<comment type="similarity">
    <text evidence="1">Belongs to the transglycosylase Slt family.</text>
</comment>
<evidence type="ECO:0000259" key="3">
    <source>
        <dbReference type="Pfam" id="PF01464"/>
    </source>
</evidence>
<dbReference type="Proteomes" id="UP000270261">
    <property type="component" value="Unassembled WGS sequence"/>
</dbReference>
<protein>
    <recommendedName>
        <fullName evidence="3">Transglycosylase SLT domain-containing protein</fullName>
    </recommendedName>
</protein>
<dbReference type="PROSITE" id="PS00922">
    <property type="entry name" value="TRANSGLYCOSYLASE"/>
    <property type="match status" value="1"/>
</dbReference>
<feature type="compositionally biased region" description="Polar residues" evidence="2">
    <location>
        <begin position="202"/>
        <end position="234"/>
    </location>
</feature>
<dbReference type="InterPro" id="IPR011990">
    <property type="entry name" value="TPR-like_helical_dom_sf"/>
</dbReference>
<dbReference type="PANTHER" id="PTHR37423">
    <property type="entry name" value="SOLUBLE LYTIC MUREIN TRANSGLYCOSYLASE-RELATED"/>
    <property type="match status" value="1"/>
</dbReference>
<feature type="region of interest" description="Disordered" evidence="2">
    <location>
        <begin position="167"/>
        <end position="268"/>
    </location>
</feature>
<dbReference type="GO" id="GO:0016020">
    <property type="term" value="C:membrane"/>
    <property type="evidence" value="ECO:0007669"/>
    <property type="project" value="InterPro"/>
</dbReference>
<dbReference type="GO" id="GO:0000270">
    <property type="term" value="P:peptidoglycan metabolic process"/>
    <property type="evidence" value="ECO:0007669"/>
    <property type="project" value="InterPro"/>
</dbReference>
<evidence type="ECO:0000313" key="4">
    <source>
        <dbReference type="EMBL" id="RRN45797.1"/>
    </source>
</evidence>